<feature type="compositionally biased region" description="Polar residues" evidence="1">
    <location>
        <begin position="91"/>
        <end position="102"/>
    </location>
</feature>
<feature type="region of interest" description="Disordered" evidence="1">
    <location>
        <begin position="91"/>
        <end position="113"/>
    </location>
</feature>
<gene>
    <name evidence="2" type="ORF">FFUJ_14240</name>
</gene>
<dbReference type="GeneID" id="35407692"/>
<dbReference type="Proteomes" id="UP000016800">
    <property type="component" value="Chromosome XII"/>
</dbReference>
<reference evidence="3" key="1">
    <citation type="journal article" date="2013" name="PLoS Pathog.">
        <title>Deciphering the cryptic genome: genome-wide analyses of the rice pathogen Fusarium fujikuroi reveal complex regulation of secondary metabolism and novel metabolites.</title>
        <authorList>
            <person name="Wiemann P."/>
            <person name="Sieber C.M."/>
            <person name="von Bargen K.W."/>
            <person name="Studt L."/>
            <person name="Niehaus E.M."/>
            <person name="Espino J.J."/>
            <person name="Huss K."/>
            <person name="Michielse C.B."/>
            <person name="Albermann S."/>
            <person name="Wagner D."/>
            <person name="Bergner S.V."/>
            <person name="Connolly L.R."/>
            <person name="Fischer A."/>
            <person name="Reuter G."/>
            <person name="Kleigrewe K."/>
            <person name="Bald T."/>
            <person name="Wingfield B.D."/>
            <person name="Ophir R."/>
            <person name="Freeman S."/>
            <person name="Hippler M."/>
            <person name="Smith K.M."/>
            <person name="Brown D.W."/>
            <person name="Proctor R.H."/>
            <person name="Munsterkotter M."/>
            <person name="Freitag M."/>
            <person name="Humpf H.U."/>
            <person name="Guldener U."/>
            <person name="Tudzynski B."/>
        </authorList>
    </citation>
    <scope>NUCLEOTIDE SEQUENCE [LARGE SCALE GENOMIC DNA]</scope>
    <source>
        <strain evidence="3">CBS 195.34 / IMI 58289 / NRRL A-6831</strain>
    </source>
</reference>
<sequence>MSETSNPSTRSDDNDNDNSLVSLFDTFYDAPGSPSPEQEQAMMPKRLLERAETAVEEAQAAHQTSTNVVAYILGEDRALKILPDASDNHTCGTGNDISTSSVDKAGPAAERRLSSSNVNSIKVGRHTRLRNAEKDNTNQDIDLSVQIHDALLDEKQTGKVLLAAKGRVQAVWHIWEAKMKTMNYMLMESWKTGRP</sequence>
<dbReference type="HOGENOM" id="CLU_1396430_0_0_1"/>
<evidence type="ECO:0000313" key="3">
    <source>
        <dbReference type="Proteomes" id="UP000016800"/>
    </source>
</evidence>
<keyword evidence="3" id="KW-1185">Reference proteome</keyword>
<organism evidence="2 3">
    <name type="scientific">Gibberella fujikuroi (strain CBS 195.34 / IMI 58289 / NRRL A-6831)</name>
    <name type="common">Bakanae and foot rot disease fungus</name>
    <name type="synonym">Fusarium fujikuroi</name>
    <dbReference type="NCBI Taxonomy" id="1279085"/>
    <lineage>
        <taxon>Eukaryota</taxon>
        <taxon>Fungi</taxon>
        <taxon>Dikarya</taxon>
        <taxon>Ascomycota</taxon>
        <taxon>Pezizomycotina</taxon>
        <taxon>Sordariomycetes</taxon>
        <taxon>Hypocreomycetidae</taxon>
        <taxon>Hypocreales</taxon>
        <taxon>Nectriaceae</taxon>
        <taxon>Fusarium</taxon>
        <taxon>Fusarium fujikuroi species complex</taxon>
    </lineage>
</organism>
<dbReference type="AlphaFoldDB" id="S0EP48"/>
<accession>S0EP48</accession>
<feature type="region of interest" description="Disordered" evidence="1">
    <location>
        <begin position="1"/>
        <end position="42"/>
    </location>
</feature>
<name>S0EP48_GIBF5</name>
<dbReference type="RefSeq" id="XP_023438175.1">
    <property type="nucleotide sequence ID" value="XM_023571112.1"/>
</dbReference>
<dbReference type="VEuPathDB" id="FungiDB:FFUJ_14240"/>
<evidence type="ECO:0000313" key="2">
    <source>
        <dbReference type="EMBL" id="CCT76129.1"/>
    </source>
</evidence>
<protein>
    <submittedName>
        <fullName evidence="2">Uncharacterized protein</fullName>
    </submittedName>
</protein>
<dbReference type="EMBL" id="HF679034">
    <property type="protein sequence ID" value="CCT76129.1"/>
    <property type="molecule type" value="Genomic_DNA"/>
</dbReference>
<evidence type="ECO:0000256" key="1">
    <source>
        <dbReference type="SAM" id="MobiDB-lite"/>
    </source>
</evidence>
<proteinExistence type="predicted"/>